<evidence type="ECO:0000313" key="2">
    <source>
        <dbReference type="EMBL" id="GGR15417.1"/>
    </source>
</evidence>
<name>A0AAV4KEB3_9ACTN</name>
<evidence type="ECO:0000313" key="3">
    <source>
        <dbReference type="Proteomes" id="UP000642014"/>
    </source>
</evidence>
<feature type="compositionally biased region" description="Basic and acidic residues" evidence="1">
    <location>
        <begin position="115"/>
        <end position="126"/>
    </location>
</feature>
<organism evidence="2 3">
    <name type="scientific">Streptomyces cinereoruber</name>
    <dbReference type="NCBI Taxonomy" id="67260"/>
    <lineage>
        <taxon>Bacteria</taxon>
        <taxon>Bacillati</taxon>
        <taxon>Actinomycetota</taxon>
        <taxon>Actinomycetes</taxon>
        <taxon>Kitasatosporales</taxon>
        <taxon>Streptomycetaceae</taxon>
        <taxon>Streptomyces</taxon>
    </lineage>
</organism>
<dbReference type="Proteomes" id="UP000642014">
    <property type="component" value="Unassembled WGS sequence"/>
</dbReference>
<feature type="region of interest" description="Disordered" evidence="1">
    <location>
        <begin position="33"/>
        <end position="199"/>
    </location>
</feature>
<dbReference type="AlphaFoldDB" id="A0AAV4KEB3"/>
<comment type="caution">
    <text evidence="2">The sequence shown here is derived from an EMBL/GenBank/DDBJ whole genome shotgun (WGS) entry which is preliminary data.</text>
</comment>
<proteinExistence type="predicted"/>
<feature type="compositionally biased region" description="Gly residues" evidence="1">
    <location>
        <begin position="51"/>
        <end position="84"/>
    </location>
</feature>
<evidence type="ECO:0000256" key="1">
    <source>
        <dbReference type="SAM" id="MobiDB-lite"/>
    </source>
</evidence>
<feature type="compositionally biased region" description="Gly residues" evidence="1">
    <location>
        <begin position="129"/>
        <end position="138"/>
    </location>
</feature>
<sequence length="199" mass="19246">MRLHGRAEAYGLVVDGLDGGARRVAGLGVGGHGGDEGAELGPVHGDAVGVEGVGEGAGEVGDGSTGGRGGAVQGPGQGGAGLGLRGERAGDRGGREPGVGEGEAQRVQMADEPGVDERDALARRDVGQQGSGLLGAGGDPDVEAERPQITVERGSGCRRAGEDGGRQTNSLLGADGGPAGPMAAPGAAVRPGTGRRHVG</sequence>
<feature type="compositionally biased region" description="Low complexity" evidence="1">
    <location>
        <begin position="39"/>
        <end position="50"/>
    </location>
</feature>
<dbReference type="EMBL" id="BMSJ01000002">
    <property type="protein sequence ID" value="GGR15417.1"/>
    <property type="molecule type" value="Genomic_DNA"/>
</dbReference>
<accession>A0AAV4KEB3</accession>
<reference evidence="2 3" key="1">
    <citation type="journal article" date="2014" name="Int. J. Syst. Evol. Microbiol.">
        <title>Complete genome sequence of Corynebacterium casei LMG S-19264T (=DSM 44701T), isolated from a smear-ripened cheese.</title>
        <authorList>
            <consortium name="US DOE Joint Genome Institute (JGI-PGF)"/>
            <person name="Walter F."/>
            <person name="Albersmeier A."/>
            <person name="Kalinowski J."/>
            <person name="Ruckert C."/>
        </authorList>
    </citation>
    <scope>NUCLEOTIDE SEQUENCE [LARGE SCALE GENOMIC DNA]</scope>
    <source>
        <strain evidence="2 3">JCM 4205</strain>
    </source>
</reference>
<feature type="compositionally biased region" description="Low complexity" evidence="1">
    <location>
        <begin position="180"/>
        <end position="192"/>
    </location>
</feature>
<feature type="compositionally biased region" description="Basic and acidic residues" evidence="1">
    <location>
        <begin position="85"/>
        <end position="95"/>
    </location>
</feature>
<protein>
    <submittedName>
        <fullName evidence="2">Uncharacterized protein</fullName>
    </submittedName>
</protein>
<gene>
    <name evidence="2" type="ORF">GCM10010497_17160</name>
</gene>